<evidence type="ECO:0008006" key="4">
    <source>
        <dbReference type="Google" id="ProtNLM"/>
    </source>
</evidence>
<evidence type="ECO:0000256" key="1">
    <source>
        <dbReference type="SAM" id="MobiDB-lite"/>
    </source>
</evidence>
<name>A0ABN3QJ48_9ACTN</name>
<organism evidence="2 3">
    <name type="scientific">Actinomadura fulvescens</name>
    <dbReference type="NCBI Taxonomy" id="46160"/>
    <lineage>
        <taxon>Bacteria</taxon>
        <taxon>Bacillati</taxon>
        <taxon>Actinomycetota</taxon>
        <taxon>Actinomycetes</taxon>
        <taxon>Streptosporangiales</taxon>
        <taxon>Thermomonosporaceae</taxon>
        <taxon>Actinomadura</taxon>
    </lineage>
</organism>
<evidence type="ECO:0000313" key="2">
    <source>
        <dbReference type="EMBL" id="GAA2627466.1"/>
    </source>
</evidence>
<feature type="region of interest" description="Disordered" evidence="1">
    <location>
        <begin position="37"/>
        <end position="74"/>
    </location>
</feature>
<protein>
    <recommendedName>
        <fullName evidence="4">Lipoprotein</fullName>
    </recommendedName>
</protein>
<reference evidence="2 3" key="1">
    <citation type="journal article" date="2019" name="Int. J. Syst. Evol. Microbiol.">
        <title>The Global Catalogue of Microorganisms (GCM) 10K type strain sequencing project: providing services to taxonomists for standard genome sequencing and annotation.</title>
        <authorList>
            <consortium name="The Broad Institute Genomics Platform"/>
            <consortium name="The Broad Institute Genome Sequencing Center for Infectious Disease"/>
            <person name="Wu L."/>
            <person name="Ma J."/>
        </authorList>
    </citation>
    <scope>NUCLEOTIDE SEQUENCE [LARGE SCALE GENOMIC DNA]</scope>
    <source>
        <strain evidence="2 3">JCM 6833</strain>
    </source>
</reference>
<comment type="caution">
    <text evidence="2">The sequence shown here is derived from an EMBL/GenBank/DDBJ whole genome shotgun (WGS) entry which is preliminary data.</text>
</comment>
<dbReference type="EMBL" id="BAAATD010000013">
    <property type="protein sequence ID" value="GAA2627466.1"/>
    <property type="molecule type" value="Genomic_DNA"/>
</dbReference>
<evidence type="ECO:0000313" key="3">
    <source>
        <dbReference type="Proteomes" id="UP001501509"/>
    </source>
</evidence>
<keyword evidence="3" id="KW-1185">Reference proteome</keyword>
<feature type="compositionally biased region" description="Pro residues" evidence="1">
    <location>
        <begin position="55"/>
        <end position="65"/>
    </location>
</feature>
<accession>A0ABN3QJ48</accession>
<sequence>MRSYIDANSMTPLRRQSPGAQRAQAVVLAASIMLAGCGQDSETRPPPRPSEDLPAPSPVVPPAPTPASRIPLLPNDVLPNPAKVNEHDATAVSAAAVTVMWTVDATTDHSQLDAYRRAARWCTPKYAQQLALQAATGSIPEKWRAHRAYGKVELQPTRPEGDVEPDTPTTARRQWTITLTPTGRDGWKGAAVHASAFVVLTRPHPQTGWLVSFVSTA</sequence>
<dbReference type="Proteomes" id="UP001501509">
    <property type="component" value="Unassembled WGS sequence"/>
</dbReference>
<gene>
    <name evidence="2" type="ORF">GCM10010411_75740</name>
</gene>
<feature type="compositionally biased region" description="Basic and acidic residues" evidence="1">
    <location>
        <begin position="41"/>
        <end position="51"/>
    </location>
</feature>
<proteinExistence type="predicted"/>